<dbReference type="EMBL" id="GG693879">
    <property type="protein sequence ID" value="EES52154.1"/>
    <property type="molecule type" value="Genomic_DNA"/>
</dbReference>
<feature type="compositionally biased region" description="Basic and acidic residues" evidence="1">
    <location>
        <begin position="1"/>
        <end position="19"/>
    </location>
</feature>
<feature type="domain" description="HDOD" evidence="2">
    <location>
        <begin position="147"/>
        <end position="349"/>
    </location>
</feature>
<evidence type="ECO:0000313" key="4">
    <source>
        <dbReference type="Proteomes" id="UP000009374"/>
    </source>
</evidence>
<sequence length="359" mass="39570">MRAESALEPFKGGRGEEFRPPSGDNQGVRKENPVRKIGISSLHPSWEGRTQIQFRFLGYTLALDDYVGDQDLWAPVLDQVSIVKVDILGVKESEIEPVAKNLSSRKIRLLAEKVESHEMWLKTMALGFTYFQGFFFARPMTLTGKKTDPLRQALTGILSLVLSEAETEEIIGAIRPHVDLVSSLLRVANVVGLSPGRTVTDLRQALLVMGRDQLKRWVELLLFSSAPTENRYARPLFLLAIVRGRLMERLAPLWQGSGKPLPDHAFLTGLFSLAEPLLGIPLGELLEGLPLDPSIKNALNTGEGNLGTLLSVVRRLAPASPEEEIFAALPFDAPLPLEAISEVQAEAQVWADETLRALA</sequence>
<feature type="region of interest" description="Disordered" evidence="1">
    <location>
        <begin position="1"/>
        <end position="33"/>
    </location>
</feature>
<organism evidence="3 4">
    <name type="scientific">Leptospirillum ferrodiazotrophum</name>
    <dbReference type="NCBI Taxonomy" id="412449"/>
    <lineage>
        <taxon>Bacteria</taxon>
        <taxon>Pseudomonadati</taxon>
        <taxon>Nitrospirota</taxon>
        <taxon>Nitrospiria</taxon>
        <taxon>Nitrospirales</taxon>
        <taxon>Nitrospiraceae</taxon>
        <taxon>Leptospirillum</taxon>
    </lineage>
</organism>
<dbReference type="AlphaFoldDB" id="C6HYW8"/>
<dbReference type="SUPFAM" id="SSF109604">
    <property type="entry name" value="HD-domain/PDEase-like"/>
    <property type="match status" value="1"/>
</dbReference>
<dbReference type="InterPro" id="IPR035919">
    <property type="entry name" value="EAL_sf"/>
</dbReference>
<name>C6HYW8_9BACT</name>
<gene>
    <name evidence="3" type="ORF">UBAL3_94320010</name>
</gene>
<dbReference type="InterPro" id="IPR013976">
    <property type="entry name" value="HDOD"/>
</dbReference>
<dbReference type="PANTHER" id="PTHR33525">
    <property type="match status" value="1"/>
</dbReference>
<proteinExistence type="predicted"/>
<dbReference type="PROSITE" id="PS51833">
    <property type="entry name" value="HDOD"/>
    <property type="match status" value="1"/>
</dbReference>
<protein>
    <submittedName>
        <fullName evidence="3">Putative signal transduction protein</fullName>
    </submittedName>
</protein>
<reference evidence="3 4" key="1">
    <citation type="journal article" date="2009" name="Appl. Environ. Microbiol.">
        <title>Community genomic and proteomic analyses of chemoautotrophic iron-oxidizing "Leptospirillum rubarum" (Group II) and "Leptospirillum ferrodiazotrophum" (Group III) bacteria in acid mine drainage biofilms.</title>
        <authorList>
            <person name="Goltsman D.S."/>
            <person name="Denef V.J."/>
            <person name="Singer S.W."/>
            <person name="VerBerkmoes N.C."/>
            <person name="Lefsrud M."/>
            <person name="Mueller R.S."/>
            <person name="Dick G.J."/>
            <person name="Sun C.L."/>
            <person name="Wheeler K.E."/>
            <person name="Zemla A."/>
            <person name="Baker B.J."/>
            <person name="Hauser L."/>
            <person name="Land M."/>
            <person name="Shah M.B."/>
            <person name="Thelen M.P."/>
            <person name="Hettich R.L."/>
            <person name="Banfield J.F."/>
        </authorList>
    </citation>
    <scope>NUCLEOTIDE SEQUENCE [LARGE SCALE GENOMIC DNA]</scope>
</reference>
<dbReference type="Gene3D" id="3.20.20.450">
    <property type="entry name" value="EAL domain"/>
    <property type="match status" value="1"/>
</dbReference>
<keyword evidence="4" id="KW-1185">Reference proteome</keyword>
<accession>C6HYW8</accession>
<dbReference type="Gene3D" id="1.10.3210.10">
    <property type="entry name" value="Hypothetical protein af1432"/>
    <property type="match status" value="1"/>
</dbReference>
<evidence type="ECO:0000259" key="2">
    <source>
        <dbReference type="PROSITE" id="PS51833"/>
    </source>
</evidence>
<evidence type="ECO:0000256" key="1">
    <source>
        <dbReference type="SAM" id="MobiDB-lite"/>
    </source>
</evidence>
<dbReference type="SUPFAM" id="SSF141868">
    <property type="entry name" value="EAL domain-like"/>
    <property type="match status" value="1"/>
</dbReference>
<dbReference type="InterPro" id="IPR052340">
    <property type="entry name" value="RNase_Y/CdgJ"/>
</dbReference>
<dbReference type="PANTHER" id="PTHR33525:SF4">
    <property type="entry name" value="CYCLIC DI-GMP PHOSPHODIESTERASE CDGJ"/>
    <property type="match status" value="1"/>
</dbReference>
<dbReference type="Proteomes" id="UP000009374">
    <property type="component" value="Unassembled WGS sequence"/>
</dbReference>
<evidence type="ECO:0000313" key="3">
    <source>
        <dbReference type="EMBL" id="EES52154.1"/>
    </source>
</evidence>